<dbReference type="SMART" id="SM00028">
    <property type="entry name" value="TPR"/>
    <property type="match status" value="5"/>
</dbReference>
<feature type="chain" id="PRO_5045487528" evidence="2">
    <location>
        <begin position="20"/>
        <end position="593"/>
    </location>
</feature>
<evidence type="ECO:0000256" key="1">
    <source>
        <dbReference type="PROSITE-ProRule" id="PRU00339"/>
    </source>
</evidence>
<dbReference type="Pfam" id="PF13174">
    <property type="entry name" value="TPR_6"/>
    <property type="match status" value="1"/>
</dbReference>
<evidence type="ECO:0000256" key="2">
    <source>
        <dbReference type="SAM" id="SignalP"/>
    </source>
</evidence>
<keyword evidence="2" id="KW-0732">Signal</keyword>
<protein>
    <submittedName>
        <fullName evidence="3">Tetratricopeptide repeat protein</fullName>
    </submittedName>
</protein>
<dbReference type="SUPFAM" id="SSF48452">
    <property type="entry name" value="TPR-like"/>
    <property type="match status" value="1"/>
</dbReference>
<accession>A0ABS8GN93</accession>
<dbReference type="RefSeq" id="WP_228228577.1">
    <property type="nucleotide sequence ID" value="NZ_JAJGMW010000002.1"/>
</dbReference>
<dbReference type="PANTHER" id="PTHR12558">
    <property type="entry name" value="CELL DIVISION CYCLE 16,23,27"/>
    <property type="match status" value="1"/>
</dbReference>
<dbReference type="Proteomes" id="UP001197770">
    <property type="component" value="Unassembled WGS sequence"/>
</dbReference>
<dbReference type="InterPro" id="IPR019734">
    <property type="entry name" value="TPR_rpt"/>
</dbReference>
<gene>
    <name evidence="3" type="ORF">LLW17_01910</name>
</gene>
<feature type="repeat" description="TPR" evidence="1">
    <location>
        <begin position="18"/>
        <end position="51"/>
    </location>
</feature>
<comment type="caution">
    <text evidence="3">The sequence shown here is derived from an EMBL/GenBank/DDBJ whole genome shotgun (WGS) entry which is preliminary data.</text>
</comment>
<feature type="signal peptide" evidence="2">
    <location>
        <begin position="1"/>
        <end position="19"/>
    </location>
</feature>
<dbReference type="Pfam" id="PF13432">
    <property type="entry name" value="TPR_16"/>
    <property type="match status" value="1"/>
</dbReference>
<dbReference type="PROSITE" id="PS50005">
    <property type="entry name" value="TPR"/>
    <property type="match status" value="1"/>
</dbReference>
<keyword evidence="1" id="KW-0802">TPR repeat</keyword>
<dbReference type="Pfam" id="PF14559">
    <property type="entry name" value="TPR_19"/>
    <property type="match status" value="1"/>
</dbReference>
<proteinExistence type="predicted"/>
<name>A0ABS8GN93_9FLAO</name>
<keyword evidence="4" id="KW-1185">Reference proteome</keyword>
<evidence type="ECO:0000313" key="3">
    <source>
        <dbReference type="EMBL" id="MCC4211461.1"/>
    </source>
</evidence>
<sequence length="593" mass="67770">MRKVVLLAVILISGVSAFAQNELLARNYMEQGDYDKAVTVFESLVKETPGNFTFVTGLVEAYQQTEAYSKADSLLLNTLENTRNKPVLEVELGYNKQLQGKETEAQALYNKAIAGIAENPGYASGVARTFQKYSLLEEAIKSYETAQEINPANRFDYQLASLYGELGDYETMFQMNLNMLEQGDNQTLNAQRNISRFITDDNTNLANQTLRKVILTRMQDNPDLLYNRMLSWLFIQQKEYDKAFIQEKAIAKRSGNFSGIATLAIVAEQNEEDTLAIGILEYLINETIDEEQRLFARQKYLELKLKSANPEELKDIDAQYASLLETYGKSALTLELQADYAHFLAFRFAKKEQATNLLEEALNLPLNNFQEARIKMELADILVLEERFNAALIYYSQIQKKLKDNVIAQEARFKVAKTSYYKGDFEWAKTQLKVLKSSAEQLIANDAQDLYLLITDNTVNDSTQTALKTYAQADLRSYQNRDEDAIAIYDRVLKDFAGEKIEDEALLAQALLFEDKKEYQKAADNYLKILESHGSDILADDAHYRLANLYAAQLNQPEKAKEQYEQILFNFADSIFYVDAQQKYRRLRGDAIN</sequence>
<dbReference type="PANTHER" id="PTHR12558:SF13">
    <property type="entry name" value="CELL DIVISION CYCLE PROTEIN 27 HOMOLOG"/>
    <property type="match status" value="1"/>
</dbReference>
<evidence type="ECO:0000313" key="4">
    <source>
        <dbReference type="Proteomes" id="UP001197770"/>
    </source>
</evidence>
<dbReference type="SUPFAM" id="SSF81901">
    <property type="entry name" value="HCP-like"/>
    <property type="match status" value="1"/>
</dbReference>
<reference evidence="3 4" key="1">
    <citation type="submission" date="2021-11" db="EMBL/GenBank/DDBJ databases">
        <title>Seasonal and diel survey of microbial diversity of the Tyrrhenian coast.</title>
        <authorList>
            <person name="Gattoni G."/>
            <person name="Corral P."/>
        </authorList>
    </citation>
    <scope>NUCLEOTIDE SEQUENCE [LARGE SCALE GENOMIC DNA]</scope>
    <source>
        <strain evidence="3 4">Mr9</strain>
    </source>
</reference>
<organism evidence="3 4">
    <name type="scientific">Leeuwenhoekiella parthenopeia</name>
    <dbReference type="NCBI Taxonomy" id="2890320"/>
    <lineage>
        <taxon>Bacteria</taxon>
        <taxon>Pseudomonadati</taxon>
        <taxon>Bacteroidota</taxon>
        <taxon>Flavobacteriia</taxon>
        <taxon>Flavobacteriales</taxon>
        <taxon>Flavobacteriaceae</taxon>
        <taxon>Leeuwenhoekiella</taxon>
    </lineage>
</organism>
<dbReference type="EMBL" id="JAJGMW010000002">
    <property type="protein sequence ID" value="MCC4211461.1"/>
    <property type="molecule type" value="Genomic_DNA"/>
</dbReference>
<dbReference type="Gene3D" id="1.25.40.10">
    <property type="entry name" value="Tetratricopeptide repeat domain"/>
    <property type="match status" value="3"/>
</dbReference>
<dbReference type="InterPro" id="IPR011990">
    <property type="entry name" value="TPR-like_helical_dom_sf"/>
</dbReference>